<evidence type="ECO:0000256" key="2">
    <source>
        <dbReference type="ARBA" id="ARBA00012438"/>
    </source>
</evidence>
<dbReference type="InterPro" id="IPR004358">
    <property type="entry name" value="Sig_transdc_His_kin-like_C"/>
</dbReference>
<name>A0A6H3FDW7_9BACT</name>
<evidence type="ECO:0000256" key="3">
    <source>
        <dbReference type="ARBA" id="ARBA00022553"/>
    </source>
</evidence>
<gene>
    <name evidence="11" type="ORF">EB812_06985</name>
</gene>
<dbReference type="Gene3D" id="3.30.565.10">
    <property type="entry name" value="Histidine kinase-like ATPase, C-terminal domain"/>
    <property type="match status" value="1"/>
</dbReference>
<dbReference type="GO" id="GO:0005524">
    <property type="term" value="F:ATP binding"/>
    <property type="evidence" value="ECO:0007669"/>
    <property type="project" value="UniProtKB-KW"/>
</dbReference>
<evidence type="ECO:0000256" key="1">
    <source>
        <dbReference type="ARBA" id="ARBA00000085"/>
    </source>
</evidence>
<dbReference type="InterPro" id="IPR036890">
    <property type="entry name" value="HATPase_C_sf"/>
</dbReference>
<evidence type="ECO:0000256" key="5">
    <source>
        <dbReference type="ARBA" id="ARBA00022741"/>
    </source>
</evidence>
<keyword evidence="9" id="KW-0812">Transmembrane</keyword>
<dbReference type="SMART" id="SM00388">
    <property type="entry name" value="HisKA"/>
    <property type="match status" value="1"/>
</dbReference>
<keyword evidence="9" id="KW-0472">Membrane</keyword>
<dbReference type="InterPro" id="IPR003661">
    <property type="entry name" value="HisK_dim/P_dom"/>
</dbReference>
<dbReference type="InterPro" id="IPR003594">
    <property type="entry name" value="HATPase_dom"/>
</dbReference>
<dbReference type="CDD" id="cd18774">
    <property type="entry name" value="PDC2_HK_sensor"/>
    <property type="match status" value="1"/>
</dbReference>
<dbReference type="InterPro" id="IPR005467">
    <property type="entry name" value="His_kinase_dom"/>
</dbReference>
<feature type="transmembrane region" description="Helical" evidence="9">
    <location>
        <begin position="280"/>
        <end position="301"/>
    </location>
</feature>
<keyword evidence="3" id="KW-0597">Phosphoprotein</keyword>
<dbReference type="Gene3D" id="1.10.287.130">
    <property type="match status" value="1"/>
</dbReference>
<evidence type="ECO:0000256" key="8">
    <source>
        <dbReference type="ARBA" id="ARBA00023012"/>
    </source>
</evidence>
<feature type="domain" description="Histidine kinase" evidence="10">
    <location>
        <begin position="339"/>
        <end position="556"/>
    </location>
</feature>
<feature type="transmembrane region" description="Helical" evidence="9">
    <location>
        <begin position="20"/>
        <end position="39"/>
    </location>
</feature>
<evidence type="ECO:0000256" key="7">
    <source>
        <dbReference type="ARBA" id="ARBA00022840"/>
    </source>
</evidence>
<dbReference type="Pfam" id="PF02518">
    <property type="entry name" value="HATPase_c"/>
    <property type="match status" value="1"/>
</dbReference>
<sequence length="575" mass="63135">MSVVAAAPLRGYKVIYRRLLATLLLMALTPLVALGLFCLDRLGAIYDEKISAGIEAVISSKHRALDTFMVERVAQIKTLAFTHSYEELSDPARLSAIFSVMQSNSRSFVDVGIIGMDGRHVAYVGPFDLRAANYMEADWFGEVLRKGVYVSDVFLGYRHVPHFIVAVLRHVGGRSFILRATIDMDAIDALLRRVYSGPHSDAFIVNSKGVLQTASRYHGGIMSRFDQPLPPTGRAGVVTSRITTPDGQEMLSAMMPLESMPWVLVVLDDVRESLRPLRQLRALITFFMLLGGALVCVGAELCTRRMVASLEAADHRQAHIDARMLQSSKMAALGKMAAGVAHEVNNPLMLIQENAGWIRDLLEDEDPAKMKNYKEISESTEKIEQHVKRAKGITQRMLGFGRRMNPGRTEILINSLLDQAVDMLKTEATGRNIAIVKEYDSQTPVILSDPAQLEQVCINIIDNAIDAMGKDGSLTIHTRPHKDGVQVLFTDTGPGMDQTTMKQIFDPFFTTKKVGEGTGLGLAICFTILEKLGGRIEVRSTPGEGSTFIVTLPAEPPQAAVEAPVQDENEDAGTL</sequence>
<dbReference type="InterPro" id="IPR036097">
    <property type="entry name" value="HisK_dim/P_sf"/>
</dbReference>
<evidence type="ECO:0000259" key="10">
    <source>
        <dbReference type="PROSITE" id="PS50109"/>
    </source>
</evidence>
<keyword evidence="7" id="KW-0067">ATP-binding</keyword>
<dbReference type="PANTHER" id="PTHR43065">
    <property type="entry name" value="SENSOR HISTIDINE KINASE"/>
    <property type="match status" value="1"/>
</dbReference>
<keyword evidence="4" id="KW-0808">Transferase</keyword>
<dbReference type="SMART" id="SM00387">
    <property type="entry name" value="HATPase_c"/>
    <property type="match status" value="1"/>
</dbReference>
<dbReference type="AlphaFoldDB" id="A0A6H3FDW7"/>
<dbReference type="PANTHER" id="PTHR43065:SF46">
    <property type="entry name" value="C4-DICARBOXYLATE TRANSPORT SENSOR PROTEIN DCTB"/>
    <property type="match status" value="1"/>
</dbReference>
<dbReference type="EMBL" id="SIXC01000007">
    <property type="protein sequence ID" value="TBH79649.1"/>
    <property type="molecule type" value="Genomic_DNA"/>
</dbReference>
<evidence type="ECO:0000256" key="4">
    <source>
        <dbReference type="ARBA" id="ARBA00022679"/>
    </source>
</evidence>
<accession>A0A6H3FDW7</accession>
<dbReference type="EC" id="2.7.13.3" evidence="2"/>
<reference evidence="11 12" key="1">
    <citation type="submission" date="2018-12" db="EMBL/GenBank/DDBJ databases">
        <title>First genome draft of Desulfovibrio legallis sp. nov.</title>
        <authorList>
            <person name="Ben Dhia O."/>
            <person name="Najjari A."/>
            <person name="Ferjani R."/>
            <person name="Fhoula I."/>
            <person name="Fardeau M.-L."/>
            <person name="Boudabbous A."/>
            <person name="Ouzari H.I."/>
        </authorList>
    </citation>
    <scope>NUCLEOTIDE SEQUENCE [LARGE SCALE GENOMIC DNA]</scope>
    <source>
        <strain evidence="11 12">H1T</strain>
    </source>
</reference>
<dbReference type="PROSITE" id="PS50109">
    <property type="entry name" value="HIS_KIN"/>
    <property type="match status" value="1"/>
</dbReference>
<dbReference type="SUPFAM" id="SSF47384">
    <property type="entry name" value="Homodimeric domain of signal transducing histidine kinase"/>
    <property type="match status" value="1"/>
</dbReference>
<dbReference type="SUPFAM" id="SSF55874">
    <property type="entry name" value="ATPase domain of HSP90 chaperone/DNA topoisomerase II/histidine kinase"/>
    <property type="match status" value="1"/>
</dbReference>
<dbReference type="PRINTS" id="PR00344">
    <property type="entry name" value="BCTRLSENSOR"/>
</dbReference>
<dbReference type="Pfam" id="PF00512">
    <property type="entry name" value="HisKA"/>
    <property type="match status" value="1"/>
</dbReference>
<organism evidence="11 12">
    <name type="scientific">Desulfovibrio legallii</name>
    <dbReference type="NCBI Taxonomy" id="571438"/>
    <lineage>
        <taxon>Bacteria</taxon>
        <taxon>Pseudomonadati</taxon>
        <taxon>Thermodesulfobacteriota</taxon>
        <taxon>Desulfovibrionia</taxon>
        <taxon>Desulfovibrionales</taxon>
        <taxon>Desulfovibrionaceae</taxon>
        <taxon>Desulfovibrio</taxon>
    </lineage>
</organism>
<evidence type="ECO:0000313" key="12">
    <source>
        <dbReference type="Proteomes" id="UP000292919"/>
    </source>
</evidence>
<evidence type="ECO:0000256" key="9">
    <source>
        <dbReference type="SAM" id="Phobius"/>
    </source>
</evidence>
<keyword evidence="12" id="KW-1185">Reference proteome</keyword>
<comment type="catalytic activity">
    <reaction evidence="1">
        <text>ATP + protein L-histidine = ADP + protein N-phospho-L-histidine.</text>
        <dbReference type="EC" id="2.7.13.3"/>
    </reaction>
</comment>
<keyword evidence="8" id="KW-0902">Two-component regulatory system</keyword>
<protein>
    <recommendedName>
        <fullName evidence="2">histidine kinase</fullName>
        <ecNumber evidence="2">2.7.13.3</ecNumber>
    </recommendedName>
</protein>
<keyword evidence="9" id="KW-1133">Transmembrane helix</keyword>
<proteinExistence type="predicted"/>
<dbReference type="GO" id="GO:0000155">
    <property type="term" value="F:phosphorelay sensor kinase activity"/>
    <property type="evidence" value="ECO:0007669"/>
    <property type="project" value="InterPro"/>
</dbReference>
<evidence type="ECO:0000256" key="6">
    <source>
        <dbReference type="ARBA" id="ARBA00022777"/>
    </source>
</evidence>
<comment type="caution">
    <text evidence="11">The sequence shown here is derived from an EMBL/GenBank/DDBJ whole genome shotgun (WGS) entry which is preliminary data.</text>
</comment>
<keyword evidence="5" id="KW-0547">Nucleotide-binding</keyword>
<keyword evidence="6 11" id="KW-0418">Kinase</keyword>
<dbReference type="RefSeq" id="WP_118228815.1">
    <property type="nucleotide sequence ID" value="NZ_DBFBQU010000232.1"/>
</dbReference>
<dbReference type="CDD" id="cd00082">
    <property type="entry name" value="HisKA"/>
    <property type="match status" value="1"/>
</dbReference>
<evidence type="ECO:0000313" key="11">
    <source>
        <dbReference type="EMBL" id="TBH79649.1"/>
    </source>
</evidence>
<dbReference type="Proteomes" id="UP000292919">
    <property type="component" value="Unassembled WGS sequence"/>
</dbReference>